<dbReference type="InterPro" id="IPR050121">
    <property type="entry name" value="Cytochrome_P450_monoxygenase"/>
</dbReference>
<reference evidence="4 5" key="1">
    <citation type="submission" date="2021-02" db="EMBL/GenBank/DDBJ databases">
        <title>Actinophytocola xerophila sp. nov., isolated from soil of cotton cropping field.</title>
        <authorList>
            <person name="Huang R."/>
            <person name="Chen X."/>
            <person name="Ge X."/>
            <person name="Liu W."/>
        </authorList>
    </citation>
    <scope>NUCLEOTIDE SEQUENCE [LARGE SCALE GENOMIC DNA]</scope>
    <source>
        <strain evidence="4 5">S1-96</strain>
    </source>
</reference>
<dbReference type="PRINTS" id="PR00385">
    <property type="entry name" value="P450"/>
</dbReference>
<gene>
    <name evidence="4" type="ORF">JT362_02695</name>
</gene>
<accession>A0ABT2J2E5</accession>
<dbReference type="InterPro" id="IPR002401">
    <property type="entry name" value="Cyt_P450_E_grp-I"/>
</dbReference>
<evidence type="ECO:0000256" key="1">
    <source>
        <dbReference type="ARBA" id="ARBA00001971"/>
    </source>
</evidence>
<dbReference type="PANTHER" id="PTHR24305:SF166">
    <property type="entry name" value="CYTOCHROME P450 12A4, MITOCHONDRIAL-RELATED"/>
    <property type="match status" value="1"/>
</dbReference>
<keyword evidence="3" id="KW-0349">Heme</keyword>
<dbReference type="CDD" id="cd11053">
    <property type="entry name" value="CYP110-like"/>
    <property type="match status" value="1"/>
</dbReference>
<dbReference type="PRINTS" id="PR00463">
    <property type="entry name" value="EP450I"/>
</dbReference>
<name>A0ABT2J2E5_9PSEU</name>
<sequence>MTLPPGSALPAIVQTVRFLRDPTRVLEGNRRRYGPVFRMRLVGFPPEVFVATAAHAERIYRMDANGGRAGEVRRMFLEPIVGQQSLLSLDGDQWMRHRKLVNRPLHGRAIAGYRDEIADIAVADIERWPRGEPIDLRSRMQDITLVVILRLVFGIRDAARLARLRKLLPELADVAGSVALTVLPPGLRSRMQDSALLRRVRFLPTTRFVRLRAAVDEIVYDEIARRRATPDPEATDVLSRLLEARDEDGEPLSDLELRDELIALLEAGHETTATSLAWTFERLVRTPAVFDRLREELARDDEQYLDAVIKEALRVRPVVFAATRLLDSPIELGGHQVPAGWLAAPVISLVHRDPDVFPAPDEFRPERFLGEDAARTQKSWMPFGGGRRYCAGAQLALLEMRVIIREVLDRVTLTTHDPAPEAERIRHVTLVPARGGRVVAHDLARATC</sequence>
<dbReference type="Proteomes" id="UP001156441">
    <property type="component" value="Unassembled WGS sequence"/>
</dbReference>
<dbReference type="Gene3D" id="1.10.630.10">
    <property type="entry name" value="Cytochrome P450"/>
    <property type="match status" value="1"/>
</dbReference>
<dbReference type="SUPFAM" id="SSF48264">
    <property type="entry name" value="Cytochrome P450"/>
    <property type="match status" value="1"/>
</dbReference>
<protein>
    <submittedName>
        <fullName evidence="4">Cytochrome P450</fullName>
    </submittedName>
</protein>
<evidence type="ECO:0000256" key="3">
    <source>
        <dbReference type="RuleBase" id="RU000461"/>
    </source>
</evidence>
<keyword evidence="3" id="KW-0408">Iron</keyword>
<dbReference type="InterPro" id="IPR017972">
    <property type="entry name" value="Cyt_P450_CS"/>
</dbReference>
<dbReference type="InterPro" id="IPR001128">
    <property type="entry name" value="Cyt_P450"/>
</dbReference>
<comment type="caution">
    <text evidence="4">The sequence shown here is derived from an EMBL/GenBank/DDBJ whole genome shotgun (WGS) entry which is preliminary data.</text>
</comment>
<keyword evidence="3" id="KW-0479">Metal-binding</keyword>
<dbReference type="InterPro" id="IPR036396">
    <property type="entry name" value="Cyt_P450_sf"/>
</dbReference>
<evidence type="ECO:0000256" key="2">
    <source>
        <dbReference type="ARBA" id="ARBA00010617"/>
    </source>
</evidence>
<dbReference type="PROSITE" id="PS00086">
    <property type="entry name" value="CYTOCHROME_P450"/>
    <property type="match status" value="1"/>
</dbReference>
<comment type="similarity">
    <text evidence="2 3">Belongs to the cytochrome P450 family.</text>
</comment>
<dbReference type="Pfam" id="PF00067">
    <property type="entry name" value="p450"/>
    <property type="match status" value="1"/>
</dbReference>
<keyword evidence="3" id="KW-0560">Oxidoreductase</keyword>
<dbReference type="EMBL" id="JAFFZE010000004">
    <property type="protein sequence ID" value="MCT2582030.1"/>
    <property type="molecule type" value="Genomic_DNA"/>
</dbReference>
<dbReference type="RefSeq" id="WP_260189383.1">
    <property type="nucleotide sequence ID" value="NZ_JAFFZE010000004.1"/>
</dbReference>
<evidence type="ECO:0000313" key="4">
    <source>
        <dbReference type="EMBL" id="MCT2582030.1"/>
    </source>
</evidence>
<proteinExistence type="inferred from homology"/>
<keyword evidence="5" id="KW-1185">Reference proteome</keyword>
<organism evidence="4 5">
    <name type="scientific">Actinophytocola gossypii</name>
    <dbReference type="NCBI Taxonomy" id="2812003"/>
    <lineage>
        <taxon>Bacteria</taxon>
        <taxon>Bacillati</taxon>
        <taxon>Actinomycetota</taxon>
        <taxon>Actinomycetes</taxon>
        <taxon>Pseudonocardiales</taxon>
        <taxon>Pseudonocardiaceae</taxon>
    </lineage>
</organism>
<comment type="cofactor">
    <cofactor evidence="1">
        <name>heme</name>
        <dbReference type="ChEBI" id="CHEBI:30413"/>
    </cofactor>
</comment>
<evidence type="ECO:0000313" key="5">
    <source>
        <dbReference type="Proteomes" id="UP001156441"/>
    </source>
</evidence>
<keyword evidence="3" id="KW-0503">Monooxygenase</keyword>
<dbReference type="PANTHER" id="PTHR24305">
    <property type="entry name" value="CYTOCHROME P450"/>
    <property type="match status" value="1"/>
</dbReference>